<evidence type="ECO:0000313" key="5">
    <source>
        <dbReference type="Proteomes" id="UP000014680"/>
    </source>
</evidence>
<dbReference type="Pfam" id="PF08241">
    <property type="entry name" value="Methyltransf_11"/>
    <property type="match status" value="1"/>
</dbReference>
<evidence type="ECO:0000256" key="1">
    <source>
        <dbReference type="ARBA" id="ARBA00022603"/>
    </source>
</evidence>
<evidence type="ECO:0000313" key="4">
    <source>
        <dbReference type="EMBL" id="ELP88491.1"/>
    </source>
</evidence>
<feature type="domain" description="Methyltransferase type 11" evidence="3">
    <location>
        <begin position="48"/>
        <end position="139"/>
    </location>
</feature>
<dbReference type="InterPro" id="IPR029063">
    <property type="entry name" value="SAM-dependent_MTases_sf"/>
</dbReference>
<gene>
    <name evidence="4" type="ORF">EIN_344210</name>
</gene>
<keyword evidence="1" id="KW-0489">Methyltransferase</keyword>
<dbReference type="AlphaFoldDB" id="A0A0A1U355"/>
<keyword evidence="5" id="KW-1185">Reference proteome</keyword>
<dbReference type="GO" id="GO:0030488">
    <property type="term" value="P:tRNA methylation"/>
    <property type="evidence" value="ECO:0007669"/>
    <property type="project" value="TreeGrafter"/>
</dbReference>
<name>A0A0A1U355_ENTIV</name>
<evidence type="ECO:0000259" key="3">
    <source>
        <dbReference type="Pfam" id="PF08241"/>
    </source>
</evidence>
<dbReference type="EMBL" id="KB206755">
    <property type="protein sequence ID" value="ELP88491.1"/>
    <property type="molecule type" value="Genomic_DNA"/>
</dbReference>
<dbReference type="GO" id="GO:0005634">
    <property type="term" value="C:nucleus"/>
    <property type="evidence" value="ECO:0007669"/>
    <property type="project" value="TreeGrafter"/>
</dbReference>
<dbReference type="GeneID" id="14887472"/>
<sequence length="233" mass="26459">MCETPEVEIKNVREVYEVIASHFSETRYKGWPKVESFLKSLPPHAVVLDVGSGNGKYHNVNKDIQVVGFDQCYNLLLEAVAHQHSQNVQSDSLALPVKSGFADFAISVAVIHHFSSEERRVAAIQEIVRVLKIGGKAIITVWAKEQAKFEKREGQDLMVEWHLQKGKEKKSEINEPEAKTGKDGEKVYERYYHVFVKGELENLVNQIHECKVVESGFEKDNYYVIVSKVSEAN</sequence>
<dbReference type="InterPro" id="IPR051422">
    <property type="entry name" value="AlkB_tRNA_MeTrf/Diox"/>
</dbReference>
<proteinExistence type="predicted"/>
<dbReference type="VEuPathDB" id="AmoebaDB:EIN_344210"/>
<dbReference type="SUPFAM" id="SSF53335">
    <property type="entry name" value="S-adenosyl-L-methionine-dependent methyltransferases"/>
    <property type="match status" value="1"/>
</dbReference>
<dbReference type="Proteomes" id="UP000014680">
    <property type="component" value="Unassembled WGS sequence"/>
</dbReference>
<evidence type="ECO:0000256" key="2">
    <source>
        <dbReference type="ARBA" id="ARBA00022679"/>
    </source>
</evidence>
<dbReference type="CDD" id="cd02440">
    <property type="entry name" value="AdoMet_MTases"/>
    <property type="match status" value="1"/>
</dbReference>
<dbReference type="PANTHER" id="PTHR13069">
    <property type="entry name" value="ALKYLATED DNA REPAIR PROTEIN ALKB HOMOLOG 8"/>
    <property type="match status" value="1"/>
</dbReference>
<dbReference type="GO" id="GO:0106335">
    <property type="term" value="F:tRNA (5-carboxymethyluridine(34)-5-O)-methyltransferase activity"/>
    <property type="evidence" value="ECO:0007669"/>
    <property type="project" value="EnsemblProtists"/>
</dbReference>
<dbReference type="FunFam" id="3.40.50.150:FF:000195">
    <property type="entry name" value="Methyltransferase domain containing protein"/>
    <property type="match status" value="1"/>
</dbReference>
<reference evidence="4 5" key="1">
    <citation type="submission" date="2012-10" db="EMBL/GenBank/DDBJ databases">
        <authorList>
            <person name="Zafar N."/>
            <person name="Inman J."/>
            <person name="Hall N."/>
            <person name="Lorenzi H."/>
            <person name="Caler E."/>
        </authorList>
    </citation>
    <scope>NUCLEOTIDE SEQUENCE [LARGE SCALE GENOMIC DNA]</scope>
    <source>
        <strain evidence="4 5">IP1</strain>
    </source>
</reference>
<accession>A0A0A1U355</accession>
<dbReference type="OMA" id="SCYFIGC"/>
<dbReference type="KEGG" id="eiv:EIN_344210"/>
<keyword evidence="2" id="KW-0808">Transferase</keyword>
<dbReference type="InterPro" id="IPR013216">
    <property type="entry name" value="Methyltransf_11"/>
</dbReference>
<organism evidence="4 5">
    <name type="scientific">Entamoeba invadens IP1</name>
    <dbReference type="NCBI Taxonomy" id="370355"/>
    <lineage>
        <taxon>Eukaryota</taxon>
        <taxon>Amoebozoa</taxon>
        <taxon>Evosea</taxon>
        <taxon>Archamoebae</taxon>
        <taxon>Mastigamoebida</taxon>
        <taxon>Entamoebidae</taxon>
        <taxon>Entamoeba</taxon>
    </lineage>
</organism>
<dbReference type="GO" id="GO:0000049">
    <property type="term" value="F:tRNA binding"/>
    <property type="evidence" value="ECO:0007669"/>
    <property type="project" value="TreeGrafter"/>
</dbReference>
<dbReference type="RefSeq" id="XP_004255262.1">
    <property type="nucleotide sequence ID" value="XM_004255214.1"/>
</dbReference>
<protein>
    <recommendedName>
        <fullName evidence="3">Methyltransferase type 11 domain-containing protein</fullName>
    </recommendedName>
</protein>
<dbReference type="GO" id="GO:0005737">
    <property type="term" value="C:cytoplasm"/>
    <property type="evidence" value="ECO:0007669"/>
    <property type="project" value="TreeGrafter"/>
</dbReference>
<dbReference type="GO" id="GO:0008757">
    <property type="term" value="F:S-adenosylmethionine-dependent methyltransferase activity"/>
    <property type="evidence" value="ECO:0007669"/>
    <property type="project" value="InterPro"/>
</dbReference>
<dbReference type="GO" id="GO:0002098">
    <property type="term" value="P:tRNA wobble uridine modification"/>
    <property type="evidence" value="ECO:0007669"/>
    <property type="project" value="EnsemblProtists"/>
</dbReference>
<dbReference type="PANTHER" id="PTHR13069:SF21">
    <property type="entry name" value="ALKYLATED DNA REPAIR PROTEIN ALKB HOMOLOG 8"/>
    <property type="match status" value="1"/>
</dbReference>
<dbReference type="OrthoDB" id="271595at2759"/>
<dbReference type="Gene3D" id="3.40.50.150">
    <property type="entry name" value="Vaccinia Virus protein VP39"/>
    <property type="match status" value="1"/>
</dbReference>